<accession>A0A1W2GE46</accession>
<evidence type="ECO:0000256" key="16">
    <source>
        <dbReference type="HAMAP-Rule" id="MF_01274"/>
    </source>
</evidence>
<feature type="active site" description="Proton acceptor" evidence="16">
    <location>
        <position position="96"/>
    </location>
</feature>
<keyword evidence="8 16" id="KW-0808">Transferase</keyword>
<comment type="catalytic activity">
    <reaction evidence="1 16">
        <text>(R)-pantothenate + ATP = (R)-4'-phosphopantothenate + ADP + H(+)</text>
        <dbReference type="Rhea" id="RHEA:16373"/>
        <dbReference type="ChEBI" id="CHEBI:10986"/>
        <dbReference type="ChEBI" id="CHEBI:15378"/>
        <dbReference type="ChEBI" id="CHEBI:29032"/>
        <dbReference type="ChEBI" id="CHEBI:30616"/>
        <dbReference type="ChEBI" id="CHEBI:456216"/>
        <dbReference type="EC" id="2.7.1.33"/>
    </reaction>
</comment>
<evidence type="ECO:0000313" key="18">
    <source>
        <dbReference type="Proteomes" id="UP000192472"/>
    </source>
</evidence>
<keyword evidence="9 16" id="KW-0547">Nucleotide-binding</keyword>
<organism evidence="17 18">
    <name type="scientific">Reichenbachiella faecimaris</name>
    <dbReference type="NCBI Taxonomy" id="692418"/>
    <lineage>
        <taxon>Bacteria</taxon>
        <taxon>Pseudomonadati</taxon>
        <taxon>Bacteroidota</taxon>
        <taxon>Cytophagia</taxon>
        <taxon>Cytophagales</taxon>
        <taxon>Reichenbachiellaceae</taxon>
        <taxon>Reichenbachiella</taxon>
    </lineage>
</organism>
<reference evidence="17 18" key="1">
    <citation type="submission" date="2017-04" db="EMBL/GenBank/DDBJ databases">
        <authorList>
            <person name="Afonso C.L."/>
            <person name="Miller P.J."/>
            <person name="Scott M.A."/>
            <person name="Spackman E."/>
            <person name="Goraichik I."/>
            <person name="Dimitrov K.M."/>
            <person name="Suarez D.L."/>
            <person name="Swayne D.E."/>
        </authorList>
    </citation>
    <scope>NUCLEOTIDE SEQUENCE [LARGE SCALE GENOMIC DNA]</scope>
    <source>
        <strain evidence="17 18">DSM 26133</strain>
    </source>
</reference>
<evidence type="ECO:0000256" key="13">
    <source>
        <dbReference type="ARBA" id="ARBA00022993"/>
    </source>
</evidence>
<dbReference type="RefSeq" id="WP_084372913.1">
    <property type="nucleotide sequence ID" value="NZ_FWYF01000002.1"/>
</dbReference>
<dbReference type="GO" id="GO:0005524">
    <property type="term" value="F:ATP binding"/>
    <property type="evidence" value="ECO:0007669"/>
    <property type="project" value="UniProtKB-UniRule"/>
</dbReference>
<dbReference type="STRING" id="692418.SAMN04488029_2255"/>
<dbReference type="EMBL" id="FWYF01000002">
    <property type="protein sequence ID" value="SMD34925.1"/>
    <property type="molecule type" value="Genomic_DNA"/>
</dbReference>
<evidence type="ECO:0000256" key="11">
    <source>
        <dbReference type="ARBA" id="ARBA00022840"/>
    </source>
</evidence>
<evidence type="ECO:0000256" key="6">
    <source>
        <dbReference type="ARBA" id="ARBA00012102"/>
    </source>
</evidence>
<dbReference type="SUPFAM" id="SSF53067">
    <property type="entry name" value="Actin-like ATPase domain"/>
    <property type="match status" value="2"/>
</dbReference>
<keyword evidence="7 16" id="KW-0963">Cytoplasm</keyword>
<keyword evidence="18" id="KW-1185">Reference proteome</keyword>
<dbReference type="Pfam" id="PF03309">
    <property type="entry name" value="Pan_kinase"/>
    <property type="match status" value="1"/>
</dbReference>
<feature type="binding site" evidence="16">
    <location>
        <position position="120"/>
    </location>
    <ligand>
        <name>ATP</name>
        <dbReference type="ChEBI" id="CHEBI:30616"/>
    </ligand>
</feature>
<dbReference type="AlphaFoldDB" id="A0A1W2GE46"/>
<comment type="subunit">
    <text evidence="5 16">Homodimer.</text>
</comment>
<comment type="function">
    <text evidence="16">Catalyzes the phosphorylation of pantothenate (Pan), the first step in CoA biosynthesis.</text>
</comment>
<keyword evidence="12 16" id="KW-0630">Potassium</keyword>
<dbReference type="Gene3D" id="3.30.420.40">
    <property type="match status" value="1"/>
</dbReference>
<dbReference type="GO" id="GO:0004594">
    <property type="term" value="F:pantothenate kinase activity"/>
    <property type="evidence" value="ECO:0007669"/>
    <property type="project" value="UniProtKB-UniRule"/>
</dbReference>
<dbReference type="EC" id="2.7.1.33" evidence="6 16"/>
<evidence type="ECO:0000256" key="4">
    <source>
        <dbReference type="ARBA" id="ARBA00005225"/>
    </source>
</evidence>
<dbReference type="NCBIfam" id="TIGR00671">
    <property type="entry name" value="baf"/>
    <property type="match status" value="1"/>
</dbReference>
<sequence length="243" mass="26559">MSNKSDNFVIDMGNSSIKVGQFQGSQLIKDWVFQSLQEVVSLVNQSAAKRIIICSVASEAQDLASQLTANGIIILDASTPIPFENHYKTKNTLGVDRIAALAGAECINSGKNNLVIDMGSCITYDFLDKNHKYQGGSISPGIDLRFKAMNDYTKRLPLITKYNKVELVGKTTKDAMVSGVINGISAEVDGIISRYLVKWPDLEVIMCGRAANSFESNLKATIFASPKLVLIGLNRILEYNEQS</sequence>
<comment type="cofactor">
    <cofactor evidence="16">
        <name>NH4(+)</name>
        <dbReference type="ChEBI" id="CHEBI:28938"/>
    </cofactor>
    <cofactor evidence="16">
        <name>K(+)</name>
        <dbReference type="ChEBI" id="CHEBI:29103"/>
    </cofactor>
    <text evidence="16">A monovalent cation. Ammonium or potassium.</text>
</comment>
<comment type="pathway">
    <text evidence="4 16">Cofactor biosynthesis; coenzyme A biosynthesis; CoA from (R)-pantothenate: step 1/5.</text>
</comment>
<evidence type="ECO:0000256" key="14">
    <source>
        <dbReference type="ARBA" id="ARBA00038036"/>
    </source>
</evidence>
<feature type="binding site" evidence="16">
    <location>
        <position position="172"/>
    </location>
    <ligand>
        <name>substrate</name>
    </ligand>
</feature>
<dbReference type="InterPro" id="IPR043129">
    <property type="entry name" value="ATPase_NBD"/>
</dbReference>
<evidence type="ECO:0000256" key="5">
    <source>
        <dbReference type="ARBA" id="ARBA00011738"/>
    </source>
</evidence>
<dbReference type="GO" id="GO:0005737">
    <property type="term" value="C:cytoplasm"/>
    <property type="evidence" value="ECO:0007669"/>
    <property type="project" value="UniProtKB-SubCell"/>
</dbReference>
<evidence type="ECO:0000256" key="2">
    <source>
        <dbReference type="ARBA" id="ARBA00001958"/>
    </source>
</evidence>
<evidence type="ECO:0000256" key="7">
    <source>
        <dbReference type="ARBA" id="ARBA00022490"/>
    </source>
</evidence>
<evidence type="ECO:0000313" key="17">
    <source>
        <dbReference type="EMBL" id="SMD34925.1"/>
    </source>
</evidence>
<dbReference type="Proteomes" id="UP000192472">
    <property type="component" value="Unassembled WGS sequence"/>
</dbReference>
<dbReference type="HAMAP" id="MF_01274">
    <property type="entry name" value="Pantothen_kinase_3"/>
    <property type="match status" value="1"/>
</dbReference>
<evidence type="ECO:0000256" key="1">
    <source>
        <dbReference type="ARBA" id="ARBA00001206"/>
    </source>
</evidence>
<feature type="binding site" evidence="16">
    <location>
        <begin position="11"/>
        <end position="18"/>
    </location>
    <ligand>
        <name>ATP</name>
        <dbReference type="ChEBI" id="CHEBI:30616"/>
    </ligand>
</feature>
<dbReference type="GO" id="GO:0046872">
    <property type="term" value="F:metal ion binding"/>
    <property type="evidence" value="ECO:0007669"/>
    <property type="project" value="UniProtKB-KW"/>
</dbReference>
<evidence type="ECO:0000256" key="15">
    <source>
        <dbReference type="ARBA" id="ARBA00040883"/>
    </source>
</evidence>
<comment type="similarity">
    <text evidence="14 16">Belongs to the type III pantothenate kinase family.</text>
</comment>
<proteinExistence type="inferred from homology"/>
<evidence type="ECO:0000256" key="12">
    <source>
        <dbReference type="ARBA" id="ARBA00022958"/>
    </source>
</evidence>
<gene>
    <name evidence="16" type="primary">coaX</name>
    <name evidence="17" type="ORF">SAMN04488029_2255</name>
</gene>
<protein>
    <recommendedName>
        <fullName evidence="15 16">Type III pantothenate kinase</fullName>
        <ecNumber evidence="6 16">2.7.1.33</ecNumber>
    </recommendedName>
    <alternativeName>
        <fullName evidence="16">PanK-III</fullName>
    </alternativeName>
    <alternativeName>
        <fullName evidence="16">Pantothenic acid kinase</fullName>
    </alternativeName>
</protein>
<dbReference type="CDD" id="cd24015">
    <property type="entry name" value="ASKHA_NBD_PanK-III"/>
    <property type="match status" value="1"/>
</dbReference>
<dbReference type="PANTHER" id="PTHR34265:SF1">
    <property type="entry name" value="TYPE III PANTOTHENATE KINASE"/>
    <property type="match status" value="1"/>
</dbReference>
<comment type="subcellular location">
    <subcellularLocation>
        <location evidence="3 16">Cytoplasm</location>
    </subcellularLocation>
</comment>
<keyword evidence="16" id="KW-0479">Metal-binding</keyword>
<keyword evidence="13 16" id="KW-0173">Coenzyme A biosynthesis</keyword>
<feature type="binding site" evidence="16">
    <location>
        <position position="117"/>
    </location>
    <ligand>
        <name>K(+)</name>
        <dbReference type="ChEBI" id="CHEBI:29103"/>
    </ligand>
</feature>
<feature type="binding site" evidence="16">
    <location>
        <begin position="94"/>
        <end position="97"/>
    </location>
    <ligand>
        <name>substrate</name>
    </ligand>
</feature>
<keyword evidence="10 16" id="KW-0418">Kinase</keyword>
<dbReference type="PANTHER" id="PTHR34265">
    <property type="entry name" value="TYPE III PANTOTHENATE KINASE"/>
    <property type="match status" value="1"/>
</dbReference>
<name>A0A1W2GE46_REIFA</name>
<dbReference type="UniPathway" id="UPA00241">
    <property type="reaction ID" value="UER00352"/>
</dbReference>
<dbReference type="OrthoDB" id="9804707at2"/>
<feature type="binding site" evidence="16">
    <location>
        <position position="87"/>
    </location>
    <ligand>
        <name>substrate</name>
    </ligand>
</feature>
<evidence type="ECO:0000256" key="3">
    <source>
        <dbReference type="ARBA" id="ARBA00004496"/>
    </source>
</evidence>
<evidence type="ECO:0000256" key="9">
    <source>
        <dbReference type="ARBA" id="ARBA00022741"/>
    </source>
</evidence>
<dbReference type="InterPro" id="IPR004619">
    <property type="entry name" value="Type_III_PanK"/>
</dbReference>
<comment type="cofactor">
    <cofactor evidence="2">
        <name>K(+)</name>
        <dbReference type="ChEBI" id="CHEBI:29103"/>
    </cofactor>
</comment>
<dbReference type="GO" id="GO:0015937">
    <property type="term" value="P:coenzyme A biosynthetic process"/>
    <property type="evidence" value="ECO:0007669"/>
    <property type="project" value="UniProtKB-UniRule"/>
</dbReference>
<keyword evidence="11 16" id="KW-0067">ATP-binding</keyword>
<evidence type="ECO:0000256" key="8">
    <source>
        <dbReference type="ARBA" id="ARBA00022679"/>
    </source>
</evidence>
<evidence type="ECO:0000256" key="10">
    <source>
        <dbReference type="ARBA" id="ARBA00022777"/>
    </source>
</evidence>